<dbReference type="GO" id="GO:0019305">
    <property type="term" value="P:dTDP-rhamnose biosynthetic process"/>
    <property type="evidence" value="ECO:0007669"/>
    <property type="project" value="UniProtKB-UniRule"/>
</dbReference>
<dbReference type="SUPFAM" id="SSF51182">
    <property type="entry name" value="RmlC-like cupins"/>
    <property type="match status" value="1"/>
</dbReference>
<dbReference type="Pfam" id="PF00908">
    <property type="entry name" value="dTDP_sugar_isom"/>
    <property type="match status" value="1"/>
</dbReference>
<dbReference type="NCBIfam" id="TIGR01221">
    <property type="entry name" value="rmlC"/>
    <property type="match status" value="1"/>
</dbReference>
<dbReference type="CDD" id="cd00438">
    <property type="entry name" value="cupin_RmlC"/>
    <property type="match status" value="1"/>
</dbReference>
<dbReference type="OrthoDB" id="9800680at2"/>
<dbReference type="RefSeq" id="WP_161338478.1">
    <property type="nucleotide sequence ID" value="NZ_JBHSDG010000006.1"/>
</dbReference>
<evidence type="ECO:0000256" key="7">
    <source>
        <dbReference type="RuleBase" id="RU364069"/>
    </source>
</evidence>
<dbReference type="GO" id="GO:0000271">
    <property type="term" value="P:polysaccharide biosynthetic process"/>
    <property type="evidence" value="ECO:0007669"/>
    <property type="project" value="TreeGrafter"/>
</dbReference>
<dbReference type="EMBL" id="WTVA01000002">
    <property type="protein sequence ID" value="MZR22060.1"/>
    <property type="molecule type" value="Genomic_DNA"/>
</dbReference>
<organism evidence="8 9">
    <name type="scientific">Sneathiella chungangensis</name>
    <dbReference type="NCBI Taxonomy" id="1418234"/>
    <lineage>
        <taxon>Bacteria</taxon>
        <taxon>Pseudomonadati</taxon>
        <taxon>Pseudomonadota</taxon>
        <taxon>Alphaproteobacteria</taxon>
        <taxon>Sneathiellales</taxon>
        <taxon>Sneathiellaceae</taxon>
        <taxon>Sneathiella</taxon>
    </lineage>
</organism>
<reference evidence="8 9" key="1">
    <citation type="journal article" date="2014" name="Int. J. Syst. Evol. Microbiol.">
        <title>Sneathiella chungangensis sp. nov., isolated from a marine sand, and emended description of the genus Sneathiella.</title>
        <authorList>
            <person name="Siamphan C."/>
            <person name="Kim H."/>
            <person name="Lee J.S."/>
            <person name="Kim W."/>
        </authorList>
    </citation>
    <scope>NUCLEOTIDE SEQUENCE [LARGE SCALE GENOMIC DNA]</scope>
    <source>
        <strain evidence="8 9">KCTC 32476</strain>
    </source>
</reference>
<evidence type="ECO:0000313" key="9">
    <source>
        <dbReference type="Proteomes" id="UP000445696"/>
    </source>
</evidence>
<dbReference type="InterPro" id="IPR000888">
    <property type="entry name" value="RmlC-like"/>
</dbReference>
<dbReference type="AlphaFoldDB" id="A0A845MF65"/>
<dbReference type="InterPro" id="IPR014710">
    <property type="entry name" value="RmlC-like_jellyroll"/>
</dbReference>
<dbReference type="Gene3D" id="2.60.120.10">
    <property type="entry name" value="Jelly Rolls"/>
    <property type="match status" value="1"/>
</dbReference>
<name>A0A845MF65_9PROT</name>
<keyword evidence="9" id="KW-1185">Reference proteome</keyword>
<proteinExistence type="inferred from homology"/>
<dbReference type="GO" id="GO:0008830">
    <property type="term" value="F:dTDP-4-dehydrorhamnose 3,5-epimerase activity"/>
    <property type="evidence" value="ECO:0007669"/>
    <property type="project" value="UniProtKB-UniRule"/>
</dbReference>
<comment type="catalytic activity">
    <reaction evidence="1 7">
        <text>dTDP-4-dehydro-6-deoxy-alpha-D-glucose = dTDP-4-dehydro-beta-L-rhamnose</text>
        <dbReference type="Rhea" id="RHEA:16969"/>
        <dbReference type="ChEBI" id="CHEBI:57649"/>
        <dbReference type="ChEBI" id="CHEBI:62830"/>
        <dbReference type="EC" id="5.1.3.13"/>
    </reaction>
</comment>
<comment type="similarity">
    <text evidence="7">Belongs to the dTDP-4-dehydrorhamnose 3,5-epimerase family.</text>
</comment>
<dbReference type="GO" id="GO:0005829">
    <property type="term" value="C:cytosol"/>
    <property type="evidence" value="ECO:0007669"/>
    <property type="project" value="TreeGrafter"/>
</dbReference>
<comment type="subunit">
    <text evidence="7">Homodimer.</text>
</comment>
<evidence type="ECO:0000256" key="6">
    <source>
        <dbReference type="PIRSR" id="PIRSR600888-3"/>
    </source>
</evidence>
<comment type="caution">
    <text evidence="8">The sequence shown here is derived from an EMBL/GenBank/DDBJ whole genome shotgun (WGS) entry which is preliminary data.</text>
</comment>
<evidence type="ECO:0000256" key="2">
    <source>
        <dbReference type="ARBA" id="ARBA00001997"/>
    </source>
</evidence>
<feature type="active site" description="Proton acceptor" evidence="5">
    <location>
        <position position="62"/>
    </location>
</feature>
<feature type="site" description="Participates in a stacking interaction with the thymidine ring of dTDP-4-oxo-6-deoxyglucose" evidence="6">
    <location>
        <position position="138"/>
    </location>
</feature>
<gene>
    <name evidence="8" type="primary">rfbC</name>
    <name evidence="8" type="ORF">GQF03_06920</name>
</gene>
<accession>A0A845MF65</accession>
<protein>
    <recommendedName>
        <fullName evidence="4 7">dTDP-4-dehydrorhamnose 3,5-epimerase</fullName>
        <ecNumber evidence="3 7">5.1.3.13</ecNumber>
    </recommendedName>
    <alternativeName>
        <fullName evidence="7">Thymidine diphospho-4-keto-rhamnose 3,5-epimerase</fullName>
    </alternativeName>
</protein>
<dbReference type="UniPathway" id="UPA00124"/>
<dbReference type="EC" id="5.1.3.13" evidence="3 7"/>
<evidence type="ECO:0000313" key="8">
    <source>
        <dbReference type="EMBL" id="MZR22060.1"/>
    </source>
</evidence>
<dbReference type="PANTHER" id="PTHR21047:SF2">
    <property type="entry name" value="THYMIDINE DIPHOSPHO-4-KETO-RHAMNOSE 3,5-EPIMERASE"/>
    <property type="match status" value="1"/>
</dbReference>
<evidence type="ECO:0000256" key="4">
    <source>
        <dbReference type="ARBA" id="ARBA00019595"/>
    </source>
</evidence>
<comment type="pathway">
    <text evidence="7">Carbohydrate biosynthesis; dTDP-L-rhamnose biosynthesis.</text>
</comment>
<feature type="active site" description="Proton donor" evidence="5">
    <location>
        <position position="132"/>
    </location>
</feature>
<sequence length="179" mass="19946">MIFTETEIAGVFLIEPEVIEDERGHFARSFCTREFADHGIDFLPVQSNISANNSAYTLRGMHFHAAPHEETKLVRCSAGKIFDVAVDIRPHSPSFRNWIGVELSRKNGRALFIPAGCAHGFLTLEDDSEVFYQMSPAYTPGHDRGFRWDDPVIGIDWPGEPKVISARDAGLGSLEDAIQ</sequence>
<comment type="function">
    <text evidence="2 7">Catalyzes the epimerization of the C3' and C5'positions of dTDP-6-deoxy-D-xylo-4-hexulose, forming dTDP-6-deoxy-L-lyxo-4-hexulose.</text>
</comment>
<evidence type="ECO:0000256" key="5">
    <source>
        <dbReference type="PIRSR" id="PIRSR600888-1"/>
    </source>
</evidence>
<evidence type="ECO:0000256" key="3">
    <source>
        <dbReference type="ARBA" id="ARBA00012098"/>
    </source>
</evidence>
<evidence type="ECO:0000256" key="1">
    <source>
        <dbReference type="ARBA" id="ARBA00001298"/>
    </source>
</evidence>
<dbReference type="Proteomes" id="UP000445696">
    <property type="component" value="Unassembled WGS sequence"/>
</dbReference>
<keyword evidence="7 8" id="KW-0413">Isomerase</keyword>
<dbReference type="InterPro" id="IPR011051">
    <property type="entry name" value="RmlC_Cupin_sf"/>
</dbReference>
<dbReference type="PANTHER" id="PTHR21047">
    <property type="entry name" value="DTDP-6-DEOXY-D-GLUCOSE-3,5 EPIMERASE"/>
    <property type="match status" value="1"/>
</dbReference>